<sequence>MPGAVGSTWKRLREITYFFCGIEDKCAHVGVYASRPARIRQGGTMWEAMNDMRIGDLNISNDYVPADSPSAGYDTGGPTSIGKIFMIIYVLGAIRSSDNNMRAFHHLQILHDEEVENQLHHLIPQMESWLLGAIPFSGNQTELGVAFPVAENVDAALAPIRKLIYKGSRVCTSSHRTDHKHTNELVPRSLYRPPRRRQTANRRHTSESRKVDLDRSACCC</sequence>
<dbReference type="OrthoDB" id="4258395at2759"/>
<name>B8MUI9_TALSN</name>
<evidence type="ECO:0000313" key="2">
    <source>
        <dbReference type="EMBL" id="EED11656.1"/>
    </source>
</evidence>
<dbReference type="HOGENOM" id="CLU_1256780_0_0_1"/>
<protein>
    <submittedName>
        <fullName evidence="2">Uncharacterized protein</fullName>
    </submittedName>
</protein>
<organism evidence="2 3">
    <name type="scientific">Talaromyces stipitatus (strain ATCC 10500 / CBS 375.48 / QM 6759 / NRRL 1006)</name>
    <name type="common">Penicillium stipitatum</name>
    <dbReference type="NCBI Taxonomy" id="441959"/>
    <lineage>
        <taxon>Eukaryota</taxon>
        <taxon>Fungi</taxon>
        <taxon>Dikarya</taxon>
        <taxon>Ascomycota</taxon>
        <taxon>Pezizomycotina</taxon>
        <taxon>Eurotiomycetes</taxon>
        <taxon>Eurotiomycetidae</taxon>
        <taxon>Eurotiales</taxon>
        <taxon>Trichocomaceae</taxon>
        <taxon>Talaromyces</taxon>
        <taxon>Talaromyces sect. Talaromyces</taxon>
    </lineage>
</organism>
<proteinExistence type="predicted"/>
<feature type="compositionally biased region" description="Basic residues" evidence="1">
    <location>
        <begin position="193"/>
        <end position="203"/>
    </location>
</feature>
<evidence type="ECO:0000256" key="1">
    <source>
        <dbReference type="SAM" id="MobiDB-lite"/>
    </source>
</evidence>
<dbReference type="VEuPathDB" id="FungiDB:TSTA_108430"/>
<evidence type="ECO:0000313" key="3">
    <source>
        <dbReference type="Proteomes" id="UP000001745"/>
    </source>
</evidence>
<keyword evidence="3" id="KW-1185">Reference proteome</keyword>
<dbReference type="EMBL" id="EQ962661">
    <property type="protein sequence ID" value="EED11656.1"/>
    <property type="molecule type" value="Genomic_DNA"/>
</dbReference>
<feature type="region of interest" description="Disordered" evidence="1">
    <location>
        <begin position="174"/>
        <end position="220"/>
    </location>
</feature>
<dbReference type="GeneID" id="8103099"/>
<gene>
    <name evidence="2" type="ORF">TSTA_108430</name>
</gene>
<accession>B8MUI9</accession>
<reference evidence="3" key="1">
    <citation type="journal article" date="2015" name="Genome Announc.">
        <title>Genome sequence of the AIDS-associated pathogen Penicillium marneffei (ATCC18224) and its near taxonomic relative Talaromyces stipitatus (ATCC10500).</title>
        <authorList>
            <person name="Nierman W.C."/>
            <person name="Fedorova-Abrams N.D."/>
            <person name="Andrianopoulos A."/>
        </authorList>
    </citation>
    <scope>NUCLEOTIDE SEQUENCE [LARGE SCALE GENOMIC DNA]</scope>
    <source>
        <strain evidence="3">ATCC 10500 / CBS 375.48 / QM 6759 / NRRL 1006</strain>
    </source>
</reference>
<dbReference type="Proteomes" id="UP000001745">
    <property type="component" value="Unassembled WGS sequence"/>
</dbReference>
<dbReference type="RefSeq" id="XP_002488412.1">
    <property type="nucleotide sequence ID" value="XM_002488367.1"/>
</dbReference>
<dbReference type="AlphaFoldDB" id="B8MUI9"/>
<feature type="compositionally biased region" description="Basic and acidic residues" evidence="1">
    <location>
        <begin position="204"/>
        <end position="220"/>
    </location>
</feature>